<organism evidence="15 16">
    <name type="scientific">Arsukibacterium indicum</name>
    <dbReference type="NCBI Taxonomy" id="2848612"/>
    <lineage>
        <taxon>Bacteria</taxon>
        <taxon>Pseudomonadati</taxon>
        <taxon>Pseudomonadota</taxon>
        <taxon>Gammaproteobacteria</taxon>
        <taxon>Chromatiales</taxon>
        <taxon>Chromatiaceae</taxon>
        <taxon>Arsukibacterium</taxon>
    </lineage>
</organism>
<keyword evidence="5" id="KW-0812">Transmembrane</keyword>
<evidence type="ECO:0000256" key="9">
    <source>
        <dbReference type="ARBA" id="ARBA00033063"/>
    </source>
</evidence>
<comment type="subcellular location">
    <subcellularLocation>
        <location evidence="1">Cell outer membrane</location>
    </subcellularLocation>
</comment>
<dbReference type="InterPro" id="IPR000184">
    <property type="entry name" value="Bac_surfAg_D15"/>
</dbReference>
<feature type="domain" description="POTRA" evidence="13">
    <location>
        <begin position="105"/>
        <end position="176"/>
    </location>
</feature>
<dbReference type="InterPro" id="IPR035243">
    <property type="entry name" value="TamA_POTRA_Dom_1"/>
</dbReference>
<keyword evidence="8" id="KW-0998">Cell outer membrane</keyword>
<dbReference type="InterPro" id="IPR039910">
    <property type="entry name" value="D15-like"/>
</dbReference>
<dbReference type="Pfam" id="PF17243">
    <property type="entry name" value="POTRA_TamA_1"/>
    <property type="match status" value="1"/>
</dbReference>
<feature type="domain" description="Bacterial surface antigen (D15)" evidence="12">
    <location>
        <begin position="280"/>
        <end position="567"/>
    </location>
</feature>
<evidence type="ECO:0000256" key="5">
    <source>
        <dbReference type="ARBA" id="ARBA00022692"/>
    </source>
</evidence>
<evidence type="ECO:0000256" key="7">
    <source>
        <dbReference type="ARBA" id="ARBA00023136"/>
    </source>
</evidence>
<evidence type="ECO:0000256" key="4">
    <source>
        <dbReference type="ARBA" id="ARBA00022452"/>
    </source>
</evidence>
<feature type="signal peptide" evidence="11">
    <location>
        <begin position="1"/>
        <end position="20"/>
    </location>
</feature>
<keyword evidence="6 11" id="KW-0732">Signal</keyword>
<evidence type="ECO:0000256" key="10">
    <source>
        <dbReference type="ARBA" id="ARBA00093548"/>
    </source>
</evidence>
<evidence type="ECO:0000313" key="15">
    <source>
        <dbReference type="EMBL" id="MBV2127512.1"/>
    </source>
</evidence>
<reference evidence="15 16" key="1">
    <citation type="submission" date="2021-06" db="EMBL/GenBank/DDBJ databases">
        <title>Rheinheimera indica sp. nov., isolated from deep-sea sediment.</title>
        <authorList>
            <person name="Wang Z."/>
            <person name="Zhang X.-Y."/>
        </authorList>
    </citation>
    <scope>NUCLEOTIDE SEQUENCE [LARGE SCALE GENOMIC DNA]</scope>
    <source>
        <strain evidence="15 16">SM2107</strain>
    </source>
</reference>
<evidence type="ECO:0000313" key="16">
    <source>
        <dbReference type="Proteomes" id="UP000704611"/>
    </source>
</evidence>
<dbReference type="PANTHER" id="PTHR12815">
    <property type="entry name" value="SORTING AND ASSEMBLY MACHINERY SAMM50 PROTEIN FAMILY MEMBER"/>
    <property type="match status" value="1"/>
</dbReference>
<proteinExistence type="inferred from homology"/>
<evidence type="ECO:0000259" key="13">
    <source>
        <dbReference type="Pfam" id="PF07244"/>
    </source>
</evidence>
<evidence type="ECO:0000259" key="12">
    <source>
        <dbReference type="Pfam" id="PF01103"/>
    </source>
</evidence>
<feature type="domain" description="TamA POTRA" evidence="14">
    <location>
        <begin position="23"/>
        <end position="95"/>
    </location>
</feature>
<name>A0ABS6MFC1_9GAMM</name>
<dbReference type="EMBL" id="JAHRID010000001">
    <property type="protein sequence ID" value="MBV2127512.1"/>
    <property type="molecule type" value="Genomic_DNA"/>
</dbReference>
<keyword evidence="7" id="KW-0472">Membrane</keyword>
<keyword evidence="16" id="KW-1185">Reference proteome</keyword>
<dbReference type="RefSeq" id="WP_217666388.1">
    <property type="nucleotide sequence ID" value="NZ_JAHRID010000001.1"/>
</dbReference>
<keyword evidence="4" id="KW-1134">Transmembrane beta strand</keyword>
<dbReference type="Proteomes" id="UP000704611">
    <property type="component" value="Unassembled WGS sequence"/>
</dbReference>
<sequence length="570" mass="64520">MSLLRKTISLLFLTSFSIQAQTELKIQGLSGELEQNVKNHLASYNKTDISGSLRFQMKLQQDIETALQALGYYQSEIEFTLSEKSGNATLLVTVNAGQPIRINTADIKLTGDAVDDRQFSGLLRRQAPKVGDVLHHGKYESLKSELRSLALRKGYFDAEFSRSTLEVIPELQQANIYLHFASGTRYKFGEVTFSGQQIRDEWMQSLIPFEPGQPYLASELGEFNQSLANTNWFSSIAIEGDTEQIADFRLPITVKLEPRLRNSVETGIGYSDVVGPRLKVNWLKPWLNDRGHSLHNNFEVSEVEQTLESAYRMPLSTAPSDYYQLQVGLRNRDNLDTRSKEINIALERHWLLSNEWYRTVSLRYLYEDFIQADQDASSSLIMPGISFSRSRQSWGNMPRSADRLLLGVEFSEPAWGSDTPFVRFRGRAGWIGSFDRNHRFVTRLDAGAVVIDDITEIPPSLRFFAGGDNNLRGYGYETIAPLNDDNELIGGRYMVAASLEYQYRVKGNWWLAGFFDYGSAWNDSPDFKRGVGLGIRWGSPVGPVRLDFGYGLDSGERNAFQIHFALGPEL</sequence>
<evidence type="ECO:0000256" key="1">
    <source>
        <dbReference type="ARBA" id="ARBA00004442"/>
    </source>
</evidence>
<evidence type="ECO:0000256" key="3">
    <source>
        <dbReference type="ARBA" id="ARBA00015419"/>
    </source>
</evidence>
<accession>A0ABS6MFC1</accession>
<dbReference type="Pfam" id="PF01103">
    <property type="entry name" value="Omp85"/>
    <property type="match status" value="1"/>
</dbReference>
<evidence type="ECO:0000259" key="14">
    <source>
        <dbReference type="Pfam" id="PF17243"/>
    </source>
</evidence>
<protein>
    <recommendedName>
        <fullName evidence="3">Translocation and assembly module subunit TamA</fullName>
    </recommendedName>
    <alternativeName>
        <fullName evidence="9">Autotransporter assembly factor TamA</fullName>
    </alternativeName>
</protein>
<dbReference type="PANTHER" id="PTHR12815:SF47">
    <property type="entry name" value="TRANSLOCATION AND ASSEMBLY MODULE SUBUNIT TAMA"/>
    <property type="match status" value="1"/>
</dbReference>
<feature type="domain" description="POTRA" evidence="13">
    <location>
        <begin position="186"/>
        <end position="244"/>
    </location>
</feature>
<evidence type="ECO:0000256" key="2">
    <source>
        <dbReference type="ARBA" id="ARBA00010248"/>
    </source>
</evidence>
<comment type="caution">
    <text evidence="15">The sequence shown here is derived from an EMBL/GenBank/DDBJ whole genome shotgun (WGS) entry which is preliminary data.</text>
</comment>
<comment type="similarity">
    <text evidence="2">Belongs to the TamA family.</text>
</comment>
<gene>
    <name evidence="15" type="ORF">KQY15_00185</name>
</gene>
<evidence type="ECO:0000256" key="6">
    <source>
        <dbReference type="ARBA" id="ARBA00022729"/>
    </source>
</evidence>
<dbReference type="InterPro" id="IPR010827">
    <property type="entry name" value="BamA/TamA_POTRA"/>
</dbReference>
<evidence type="ECO:0000256" key="11">
    <source>
        <dbReference type="SAM" id="SignalP"/>
    </source>
</evidence>
<evidence type="ECO:0000256" key="8">
    <source>
        <dbReference type="ARBA" id="ARBA00023237"/>
    </source>
</evidence>
<comment type="subunit">
    <text evidence="10">Interacts with TamB to form the translocation and assembly module (TAM).</text>
</comment>
<dbReference type="Pfam" id="PF07244">
    <property type="entry name" value="POTRA"/>
    <property type="match status" value="2"/>
</dbReference>
<feature type="chain" id="PRO_5047488029" description="Translocation and assembly module subunit TamA" evidence="11">
    <location>
        <begin position="21"/>
        <end position="570"/>
    </location>
</feature>